<keyword evidence="5" id="KW-1185">Reference proteome</keyword>
<dbReference type="PANTHER" id="PTHR44591:SF3">
    <property type="entry name" value="RESPONSE REGULATORY DOMAIN-CONTAINING PROTEIN"/>
    <property type="match status" value="1"/>
</dbReference>
<dbReference type="AlphaFoldDB" id="I4C4R4"/>
<dbReference type="OrthoDB" id="5396209at2"/>
<organism evidence="4 5">
    <name type="scientific">Desulfomonile tiedjei (strain ATCC 49306 / DSM 6799 / DCB-1)</name>
    <dbReference type="NCBI Taxonomy" id="706587"/>
    <lineage>
        <taxon>Bacteria</taxon>
        <taxon>Pseudomonadati</taxon>
        <taxon>Thermodesulfobacteriota</taxon>
        <taxon>Desulfomonilia</taxon>
        <taxon>Desulfomonilales</taxon>
        <taxon>Desulfomonilaceae</taxon>
        <taxon>Desulfomonile</taxon>
    </lineage>
</organism>
<accession>I4C4R4</accession>
<proteinExistence type="predicted"/>
<dbReference type="Gene3D" id="3.40.50.2300">
    <property type="match status" value="1"/>
</dbReference>
<dbReference type="eggNOG" id="COG0745">
    <property type="taxonomic scope" value="Bacteria"/>
</dbReference>
<dbReference type="CDD" id="cd00156">
    <property type="entry name" value="REC"/>
    <property type="match status" value="1"/>
</dbReference>
<evidence type="ECO:0000256" key="2">
    <source>
        <dbReference type="PROSITE-ProRule" id="PRU00169"/>
    </source>
</evidence>
<evidence type="ECO:0000259" key="3">
    <source>
        <dbReference type="PROSITE" id="PS50110"/>
    </source>
</evidence>
<reference evidence="5" key="1">
    <citation type="submission" date="2012-06" db="EMBL/GenBank/DDBJ databases">
        <title>Complete sequence of chromosome of Desulfomonile tiedjei DSM 6799.</title>
        <authorList>
            <person name="Lucas S."/>
            <person name="Copeland A."/>
            <person name="Lapidus A."/>
            <person name="Glavina del Rio T."/>
            <person name="Dalin E."/>
            <person name="Tice H."/>
            <person name="Bruce D."/>
            <person name="Goodwin L."/>
            <person name="Pitluck S."/>
            <person name="Peters L."/>
            <person name="Ovchinnikova G."/>
            <person name="Zeytun A."/>
            <person name="Lu M."/>
            <person name="Kyrpides N."/>
            <person name="Mavromatis K."/>
            <person name="Ivanova N."/>
            <person name="Brettin T."/>
            <person name="Detter J.C."/>
            <person name="Han C."/>
            <person name="Larimer F."/>
            <person name="Land M."/>
            <person name="Hauser L."/>
            <person name="Markowitz V."/>
            <person name="Cheng J.-F."/>
            <person name="Hugenholtz P."/>
            <person name="Woyke T."/>
            <person name="Wu D."/>
            <person name="Spring S."/>
            <person name="Schroeder M."/>
            <person name="Brambilla E."/>
            <person name="Klenk H.-P."/>
            <person name="Eisen J.A."/>
        </authorList>
    </citation>
    <scope>NUCLEOTIDE SEQUENCE [LARGE SCALE GENOMIC DNA]</scope>
    <source>
        <strain evidence="5">ATCC 49306 / DSM 6799 / DCB-1</strain>
    </source>
</reference>
<sequence length="161" mass="18528">MADQDILSGKKILAVDDEEDILAVIEEQLETCNLITARDYHRAKELLEKDVYDLAVLDIMGVRGFELLEIATQRKIPSVILTAHSMTPESFQRAIDKGAVSFLPKDELARLSELIAEILGEVKEGRTHWEKLKVRLGHRFKELWGTMWEEIKFPRDPNISW</sequence>
<dbReference type="SMART" id="SM00448">
    <property type="entry name" value="REC"/>
    <property type="match status" value="1"/>
</dbReference>
<dbReference type="KEGG" id="dti:Desti_1847"/>
<evidence type="ECO:0000313" key="4">
    <source>
        <dbReference type="EMBL" id="AFM24555.1"/>
    </source>
</evidence>
<dbReference type="RefSeq" id="WP_014809701.1">
    <property type="nucleotide sequence ID" value="NC_018025.1"/>
</dbReference>
<dbReference type="InterPro" id="IPR011006">
    <property type="entry name" value="CheY-like_superfamily"/>
</dbReference>
<feature type="domain" description="Response regulatory" evidence="3">
    <location>
        <begin position="11"/>
        <end position="120"/>
    </location>
</feature>
<name>I4C4R4_DESTA</name>
<evidence type="ECO:0000313" key="5">
    <source>
        <dbReference type="Proteomes" id="UP000006055"/>
    </source>
</evidence>
<dbReference type="PANTHER" id="PTHR44591">
    <property type="entry name" value="STRESS RESPONSE REGULATOR PROTEIN 1"/>
    <property type="match status" value="1"/>
</dbReference>
<gene>
    <name evidence="4" type="ordered locus">Desti_1847</name>
</gene>
<protein>
    <submittedName>
        <fullName evidence="4">Response regulator with CheY-like receiver, AAA-type ATPase, and DNA-binding domains</fullName>
    </submittedName>
</protein>
<dbReference type="Proteomes" id="UP000006055">
    <property type="component" value="Chromosome"/>
</dbReference>
<dbReference type="InterPro" id="IPR050595">
    <property type="entry name" value="Bact_response_regulator"/>
</dbReference>
<dbReference type="InterPro" id="IPR001789">
    <property type="entry name" value="Sig_transdc_resp-reg_receiver"/>
</dbReference>
<dbReference type="STRING" id="706587.Desti_1847"/>
<keyword evidence="1 2" id="KW-0597">Phosphoprotein</keyword>
<dbReference type="GO" id="GO:0003677">
    <property type="term" value="F:DNA binding"/>
    <property type="evidence" value="ECO:0007669"/>
    <property type="project" value="UniProtKB-KW"/>
</dbReference>
<dbReference type="HOGENOM" id="CLU_1719441_0_0_7"/>
<dbReference type="EMBL" id="CP003360">
    <property type="protein sequence ID" value="AFM24555.1"/>
    <property type="molecule type" value="Genomic_DNA"/>
</dbReference>
<dbReference type="GO" id="GO:0000160">
    <property type="term" value="P:phosphorelay signal transduction system"/>
    <property type="evidence" value="ECO:0007669"/>
    <property type="project" value="InterPro"/>
</dbReference>
<dbReference type="Pfam" id="PF00072">
    <property type="entry name" value="Response_reg"/>
    <property type="match status" value="1"/>
</dbReference>
<dbReference type="SUPFAM" id="SSF52172">
    <property type="entry name" value="CheY-like"/>
    <property type="match status" value="1"/>
</dbReference>
<dbReference type="PROSITE" id="PS50110">
    <property type="entry name" value="RESPONSE_REGULATORY"/>
    <property type="match status" value="1"/>
</dbReference>
<feature type="modified residue" description="4-aspartylphosphate" evidence="2">
    <location>
        <position position="58"/>
    </location>
</feature>
<evidence type="ECO:0000256" key="1">
    <source>
        <dbReference type="ARBA" id="ARBA00022553"/>
    </source>
</evidence>
<keyword evidence="4" id="KW-0238">DNA-binding</keyword>